<reference evidence="1 2" key="1">
    <citation type="submission" date="2018-08" db="EMBL/GenBank/DDBJ databases">
        <authorList>
            <person name="Muller C M."/>
        </authorList>
    </citation>
    <scope>NUCLEOTIDE SEQUENCE [LARGE SCALE GENOMIC DNA]</scope>
</reference>
<accession>A0A9X9MQB6</accession>
<organism evidence="1 2">
    <name type="scientific">Blumeria graminis f. sp. tritici</name>
    <dbReference type="NCBI Taxonomy" id="62690"/>
    <lineage>
        <taxon>Eukaryota</taxon>
        <taxon>Fungi</taxon>
        <taxon>Dikarya</taxon>
        <taxon>Ascomycota</taxon>
        <taxon>Pezizomycotina</taxon>
        <taxon>Leotiomycetes</taxon>
        <taxon>Erysiphales</taxon>
        <taxon>Erysiphaceae</taxon>
        <taxon>Blumeria</taxon>
    </lineage>
</organism>
<evidence type="ECO:0000313" key="2">
    <source>
        <dbReference type="Proteomes" id="UP000324639"/>
    </source>
</evidence>
<dbReference type="AlphaFoldDB" id="A0A9X9MQB6"/>
<proteinExistence type="predicted"/>
<protein>
    <submittedName>
        <fullName evidence="1">BgtE-10125</fullName>
    </submittedName>
</protein>
<keyword evidence="2" id="KW-1185">Reference proteome</keyword>
<evidence type="ECO:0000313" key="1">
    <source>
        <dbReference type="EMBL" id="VDB96413.1"/>
    </source>
</evidence>
<dbReference type="Proteomes" id="UP000324639">
    <property type="component" value="Chromosome Bgt_-11"/>
</dbReference>
<gene>
    <name evidence="1" type="ORF">BGT96224V316_LOCUS8393</name>
</gene>
<dbReference type="EMBL" id="LR026994">
    <property type="protein sequence ID" value="VDB96413.1"/>
    <property type="molecule type" value="Genomic_DNA"/>
</dbReference>
<name>A0A9X9MQB6_BLUGR</name>
<sequence>MRLQLSKLAVIISFYVYTIAATNRSRSFVCGKRYFAAEVVSKSLENACLALKCSDVSCRFTAAFDGSKLFGIQDAALFSVPTTVCYGHQYAGGNLLHRKNSANRVNSRIVIDSMCNLVGLVYRSKSSYYRCEETIDSYHGSTVISENESKISTKNFAYRCNGKVFLYQDILSSYEFLKEKLSSSAETKARVNTIKINSPQFGGNEIYLWSIYGEGDVRKYEYRNAGPYRIAVNKAKDILGLAFRNKANWFRCIEMQSVDSKPPRAIDGTKNSIGEALFDNISPFKCGYKTFSAITLNSHMQAACRVIQEDTDKAMTRDLSFPMPDPAEKDGEGSTRFWPIRQLEKGDDRTIGSSNNFMIEGPGRIGKGLKRRNIFIKLNFSCEFLGVYIRVGDEFLECQKLGTYLPTNE</sequence>